<sequence length="102" mass="12107">MEWVTPPSLGILLQWWIDWSFKPKGKLIWDCIPTTIPWTIWNTRNGCAFKNETSDRKEVVELIKSKIALWVKAKWKSNEYSLNDFIFRLRSILEASHITMIP</sequence>
<comment type="caution">
    <text evidence="1">The sequence shown here is derived from an EMBL/GenBank/DDBJ whole genome shotgun (WGS) entry which is preliminary data.</text>
</comment>
<gene>
    <name evidence="1" type="ORF">RHGRI_028525</name>
</gene>
<keyword evidence="2" id="KW-1185">Reference proteome</keyword>
<protein>
    <submittedName>
        <fullName evidence="1">Uncharacterized protein</fullName>
    </submittedName>
</protein>
<dbReference type="Proteomes" id="UP000823749">
    <property type="component" value="Chromosome 10"/>
</dbReference>
<dbReference type="EMBL" id="JACTNZ010000010">
    <property type="protein sequence ID" value="KAG5527629.1"/>
    <property type="molecule type" value="Genomic_DNA"/>
</dbReference>
<accession>A0AAV6IM21</accession>
<evidence type="ECO:0000313" key="2">
    <source>
        <dbReference type="Proteomes" id="UP000823749"/>
    </source>
</evidence>
<evidence type="ECO:0000313" key="1">
    <source>
        <dbReference type="EMBL" id="KAG5527629.1"/>
    </source>
</evidence>
<name>A0AAV6IM21_9ERIC</name>
<proteinExistence type="predicted"/>
<organism evidence="1 2">
    <name type="scientific">Rhododendron griersonianum</name>
    <dbReference type="NCBI Taxonomy" id="479676"/>
    <lineage>
        <taxon>Eukaryota</taxon>
        <taxon>Viridiplantae</taxon>
        <taxon>Streptophyta</taxon>
        <taxon>Embryophyta</taxon>
        <taxon>Tracheophyta</taxon>
        <taxon>Spermatophyta</taxon>
        <taxon>Magnoliopsida</taxon>
        <taxon>eudicotyledons</taxon>
        <taxon>Gunneridae</taxon>
        <taxon>Pentapetalae</taxon>
        <taxon>asterids</taxon>
        <taxon>Ericales</taxon>
        <taxon>Ericaceae</taxon>
        <taxon>Ericoideae</taxon>
        <taxon>Rhodoreae</taxon>
        <taxon>Rhododendron</taxon>
    </lineage>
</organism>
<reference evidence="1" key="1">
    <citation type="submission" date="2020-08" db="EMBL/GenBank/DDBJ databases">
        <title>Plant Genome Project.</title>
        <authorList>
            <person name="Zhang R.-G."/>
        </authorList>
    </citation>
    <scope>NUCLEOTIDE SEQUENCE</scope>
    <source>
        <strain evidence="1">WSP0</strain>
        <tissue evidence="1">Leaf</tissue>
    </source>
</reference>
<dbReference type="AlphaFoldDB" id="A0AAV6IM21"/>